<organism evidence="22 23">
    <name type="scientific">Afipia massiliensis</name>
    <dbReference type="NCBI Taxonomy" id="211460"/>
    <lineage>
        <taxon>Bacteria</taxon>
        <taxon>Pseudomonadati</taxon>
        <taxon>Pseudomonadota</taxon>
        <taxon>Alphaproteobacteria</taxon>
        <taxon>Hyphomicrobiales</taxon>
        <taxon>Nitrobacteraceae</taxon>
        <taxon>Afipia</taxon>
    </lineage>
</organism>
<keyword evidence="9 17" id="KW-0227">DNA damage</keyword>
<dbReference type="Pfam" id="PF01612">
    <property type="entry name" value="DNA_pol_A_exo1"/>
    <property type="match status" value="1"/>
</dbReference>
<keyword evidence="6 17" id="KW-0548">Nucleotidyltransferase</keyword>
<evidence type="ECO:0000256" key="10">
    <source>
        <dbReference type="ARBA" id="ARBA00022801"/>
    </source>
</evidence>
<dbReference type="CDD" id="cd09859">
    <property type="entry name" value="PIN_53EXO"/>
    <property type="match status" value="1"/>
</dbReference>
<dbReference type="CDD" id="cd06139">
    <property type="entry name" value="DNA_polA_I_Ecoli_like_exo"/>
    <property type="match status" value="1"/>
</dbReference>
<evidence type="ECO:0000256" key="7">
    <source>
        <dbReference type="ARBA" id="ARBA00022705"/>
    </source>
</evidence>
<evidence type="ECO:0000256" key="13">
    <source>
        <dbReference type="ARBA" id="ARBA00023125"/>
    </source>
</evidence>
<dbReference type="Pfam" id="PF01367">
    <property type="entry name" value="5_3_exonuc"/>
    <property type="match status" value="1"/>
</dbReference>
<evidence type="ECO:0000256" key="12">
    <source>
        <dbReference type="ARBA" id="ARBA00022932"/>
    </source>
</evidence>
<dbReference type="FunFam" id="3.40.50.1010:FF:000001">
    <property type="entry name" value="DNA polymerase I"/>
    <property type="match status" value="1"/>
</dbReference>
<sequence length="1022" mass="111675">MPKQPASPAKSPATKPAAKAPAAKAPAKGDHVFLVDGSGYIFRAYHALPPLNRKSDGLQVNAVLGFCNMLWKLMRDMPPDNRPTHLAIIFDKSEVTFRNELYPEYKAQRPPAPDDLIPQFALIREAVRAFDLPCLEQSGFEADDLIATYVREACERGATATIVSSDKDLMQLVTDCVSMYDTMKDRRIGIPEVIEKFGVPPEKVVEVQALAGDSVDNVPGVPGIGIKTAAQLITEYGDLETLLKRAPEIKQPKRREALIEHAEKARISKKLVQLDDRVKLDVPLDDLAVHEPDSRKLIAFLKAMEFSTLTRRVGEYAQIDPSDVEADAGMKSAFAPADVATPSPATPPLGGEPDLFAKGTSGGTSNAGQWAGSTPQPKQSATNGAGPQTPKALADARAAEARSAKFNRAAYATIKTLDELQRRIARAFDIGQVAVTVETSSADPMQAEICGISLATGINEACYVPLAHTKPGDGSGLFAGGLASDQIKAADALAALKPLLTDPGVLKIGHDLKFDTVMLAQHGIDMAPIDDTILISYVLDAGRANHDQESLAESWFGHKAIGFTELTGTGKNKILFDQVPVDKATEYAAERADIVLRLWRVLKPRLMAYRVNTVYETLERPLVSVLARMERRGISIDRQVLSRLSGEFAQTAARVEADIQKMAGEPINPGSPKQLGDIMFGKMGLPGGAKTKTGAWSTSAQILDELAEAGHEFPKHVLEWRQVTKLKSTYTDSLPEYVNPQTHRVHTTYALAATTTGRLSSNEPNLQNIPVRTEDGRKIRKAFIAAKGYKLVSADYSQIELRLLAEIADIPSLKQAFQDKLDIHAMTASEMFGVPIKDMPSEVRRRAKAINFGIIYGISAFGLANQLGIPREEAGAYIKKYFERFPGIRAYMDATRDFCREHGYVETIFGRKCHYPDIKASNPSIRSFNERAAINARLQGSAADIIRRAMIRMEDALAEKKLSAQMLLQVHDELIFEVPDDEVAKTLPVVQHVMQDAPFPAVSLSVPLQVDARAANNWDEAH</sequence>
<evidence type="ECO:0000256" key="8">
    <source>
        <dbReference type="ARBA" id="ARBA00022722"/>
    </source>
</evidence>
<keyword evidence="12 17" id="KW-0239">DNA-directed DNA polymerase</keyword>
<dbReference type="InterPro" id="IPR036279">
    <property type="entry name" value="5-3_exonuclease_C_sf"/>
</dbReference>
<dbReference type="GO" id="GO:0008409">
    <property type="term" value="F:5'-3' exonuclease activity"/>
    <property type="evidence" value="ECO:0007669"/>
    <property type="project" value="UniProtKB-UniRule"/>
</dbReference>
<keyword evidence="13 17" id="KW-0238">DNA-binding</keyword>
<dbReference type="SUPFAM" id="SSF53098">
    <property type="entry name" value="Ribonuclease H-like"/>
    <property type="match status" value="1"/>
</dbReference>
<comment type="catalytic activity">
    <reaction evidence="15 17">
        <text>DNA(n) + a 2'-deoxyribonucleoside 5'-triphosphate = DNA(n+1) + diphosphate</text>
        <dbReference type="Rhea" id="RHEA:22508"/>
        <dbReference type="Rhea" id="RHEA-COMP:17339"/>
        <dbReference type="Rhea" id="RHEA-COMP:17340"/>
        <dbReference type="ChEBI" id="CHEBI:33019"/>
        <dbReference type="ChEBI" id="CHEBI:61560"/>
        <dbReference type="ChEBI" id="CHEBI:173112"/>
        <dbReference type="EC" id="2.7.7.7"/>
    </reaction>
</comment>
<comment type="similarity">
    <text evidence="1 17">Belongs to the DNA polymerase type-A family.</text>
</comment>
<proteinExistence type="inferred from homology"/>
<name>A0A4U6BQ28_9BRAD</name>
<dbReference type="InterPro" id="IPR036397">
    <property type="entry name" value="RNaseH_sf"/>
</dbReference>
<keyword evidence="10 17" id="KW-0378">Hydrolase</keyword>
<reference evidence="22" key="1">
    <citation type="submission" date="2019-04" db="EMBL/GenBank/DDBJ databases">
        <title>Whole genome sequencing of cave bacteria.</title>
        <authorList>
            <person name="Gan H.M."/>
            <person name="Barton H."/>
            <person name="Savka M.A."/>
        </authorList>
    </citation>
    <scope>NUCLEOTIDE SEQUENCE [LARGE SCALE GENOMIC DNA]</scope>
    <source>
        <strain evidence="22">LC387</strain>
    </source>
</reference>
<keyword evidence="8" id="KW-0540">Nuclease</keyword>
<dbReference type="InterPro" id="IPR018320">
    <property type="entry name" value="DNA_polymerase_1"/>
</dbReference>
<feature type="region of interest" description="Disordered" evidence="18">
    <location>
        <begin position="337"/>
        <end position="392"/>
    </location>
</feature>
<dbReference type="Gene3D" id="1.10.150.20">
    <property type="entry name" value="5' to 3' exonuclease, C-terminal subdomain"/>
    <property type="match status" value="2"/>
</dbReference>
<comment type="caution">
    <text evidence="22">The sequence shown here is derived from an EMBL/GenBank/DDBJ whole genome shotgun (WGS) entry which is preliminary data.</text>
</comment>
<keyword evidence="11 17" id="KW-0269">Exonuclease</keyword>
<evidence type="ECO:0000256" key="4">
    <source>
        <dbReference type="ARBA" id="ARBA00020311"/>
    </source>
</evidence>
<dbReference type="SUPFAM" id="SSF47807">
    <property type="entry name" value="5' to 3' exonuclease, C-terminal subdomain"/>
    <property type="match status" value="1"/>
</dbReference>
<dbReference type="RefSeq" id="WP_046827839.1">
    <property type="nucleotide sequence ID" value="NZ_LBIA02000001.1"/>
</dbReference>
<dbReference type="SMART" id="SM00474">
    <property type="entry name" value="35EXOc"/>
    <property type="match status" value="1"/>
</dbReference>
<feature type="compositionally biased region" description="Polar residues" evidence="18">
    <location>
        <begin position="363"/>
        <end position="386"/>
    </location>
</feature>
<evidence type="ECO:0000256" key="5">
    <source>
        <dbReference type="ARBA" id="ARBA00022679"/>
    </source>
</evidence>
<evidence type="ECO:0000256" key="1">
    <source>
        <dbReference type="ARBA" id="ARBA00007705"/>
    </source>
</evidence>
<dbReference type="PANTHER" id="PTHR10133">
    <property type="entry name" value="DNA POLYMERASE I"/>
    <property type="match status" value="1"/>
</dbReference>
<keyword evidence="23" id="KW-1185">Reference proteome</keyword>
<evidence type="ECO:0000313" key="23">
    <source>
        <dbReference type="Proteomes" id="UP000034832"/>
    </source>
</evidence>
<dbReference type="Gene3D" id="3.40.50.1010">
    <property type="entry name" value="5'-nuclease"/>
    <property type="match status" value="1"/>
</dbReference>
<dbReference type="PRINTS" id="PR00868">
    <property type="entry name" value="DNAPOLI"/>
</dbReference>
<dbReference type="Gene3D" id="3.30.70.370">
    <property type="match status" value="1"/>
</dbReference>
<dbReference type="PANTHER" id="PTHR10133:SF27">
    <property type="entry name" value="DNA POLYMERASE NU"/>
    <property type="match status" value="1"/>
</dbReference>
<dbReference type="GO" id="GO:0006302">
    <property type="term" value="P:double-strand break repair"/>
    <property type="evidence" value="ECO:0007669"/>
    <property type="project" value="TreeGrafter"/>
</dbReference>
<dbReference type="InterPro" id="IPR012337">
    <property type="entry name" value="RNaseH-like_sf"/>
</dbReference>
<dbReference type="InterPro" id="IPR020046">
    <property type="entry name" value="5-3_exonucl_a-hlix_arch_N"/>
</dbReference>
<dbReference type="FunFam" id="1.20.1060.10:FF:000001">
    <property type="entry name" value="DNA polymerase I"/>
    <property type="match status" value="1"/>
</dbReference>
<protein>
    <recommendedName>
        <fullName evidence="4 16">DNA polymerase I</fullName>
        <ecNumber evidence="3 16">2.7.7.7</ecNumber>
    </recommendedName>
</protein>
<evidence type="ECO:0000256" key="9">
    <source>
        <dbReference type="ARBA" id="ARBA00022763"/>
    </source>
</evidence>
<feature type="region of interest" description="Disordered" evidence="18">
    <location>
        <begin position="1"/>
        <end position="23"/>
    </location>
</feature>
<dbReference type="InterPro" id="IPR008918">
    <property type="entry name" value="HhH2"/>
</dbReference>
<gene>
    <name evidence="17 22" type="primary">polA</name>
    <name evidence="22" type="ORF">YH63_009355</name>
</gene>
<dbReference type="GO" id="GO:0003677">
    <property type="term" value="F:DNA binding"/>
    <property type="evidence" value="ECO:0007669"/>
    <property type="project" value="UniProtKB-UniRule"/>
</dbReference>
<dbReference type="STRING" id="211460.YH63_09595"/>
<evidence type="ECO:0000313" key="22">
    <source>
        <dbReference type="EMBL" id="TKT71605.1"/>
    </source>
</evidence>
<dbReference type="OrthoDB" id="9806424at2"/>
<dbReference type="InterPro" id="IPR029060">
    <property type="entry name" value="PIN-like_dom_sf"/>
</dbReference>
<dbReference type="SUPFAM" id="SSF56672">
    <property type="entry name" value="DNA/RNA polymerases"/>
    <property type="match status" value="1"/>
</dbReference>
<keyword evidence="7 17" id="KW-0235">DNA replication</keyword>
<dbReference type="GO" id="GO:0008408">
    <property type="term" value="F:3'-5' exonuclease activity"/>
    <property type="evidence" value="ECO:0007669"/>
    <property type="project" value="UniProtKB-UniRule"/>
</dbReference>
<dbReference type="InterPro" id="IPR002298">
    <property type="entry name" value="DNA_polymerase_A"/>
</dbReference>
<evidence type="ECO:0000259" key="19">
    <source>
        <dbReference type="SMART" id="SM00474"/>
    </source>
</evidence>
<dbReference type="EC" id="2.7.7.7" evidence="3 16"/>
<evidence type="ECO:0000256" key="6">
    <source>
        <dbReference type="ARBA" id="ARBA00022695"/>
    </source>
</evidence>
<dbReference type="SMART" id="SM00475">
    <property type="entry name" value="53EXOc"/>
    <property type="match status" value="1"/>
</dbReference>
<dbReference type="EMBL" id="LBIA02000001">
    <property type="protein sequence ID" value="TKT71605.1"/>
    <property type="molecule type" value="Genomic_DNA"/>
</dbReference>
<evidence type="ECO:0000259" key="21">
    <source>
        <dbReference type="SMART" id="SM00482"/>
    </source>
</evidence>
<dbReference type="Pfam" id="PF00476">
    <property type="entry name" value="DNA_pol_A"/>
    <property type="match status" value="1"/>
</dbReference>
<dbReference type="InterPro" id="IPR019760">
    <property type="entry name" value="DNA-dir_DNA_pol_A_CS"/>
</dbReference>
<dbReference type="NCBIfam" id="TIGR00593">
    <property type="entry name" value="pola"/>
    <property type="match status" value="1"/>
</dbReference>
<dbReference type="CDD" id="cd09898">
    <property type="entry name" value="H3TH_53EXO"/>
    <property type="match status" value="1"/>
</dbReference>
<dbReference type="SUPFAM" id="SSF88723">
    <property type="entry name" value="PIN domain-like"/>
    <property type="match status" value="1"/>
</dbReference>
<comment type="subunit">
    <text evidence="2">Single-chain monomer with multiple functions.</text>
</comment>
<dbReference type="InterPro" id="IPR002562">
    <property type="entry name" value="3'-5'_exonuclease_dom"/>
</dbReference>
<evidence type="ECO:0000256" key="11">
    <source>
        <dbReference type="ARBA" id="ARBA00022839"/>
    </source>
</evidence>
<evidence type="ECO:0000256" key="2">
    <source>
        <dbReference type="ARBA" id="ARBA00011541"/>
    </source>
</evidence>
<evidence type="ECO:0000256" key="16">
    <source>
        <dbReference type="NCBIfam" id="TIGR00593"/>
    </source>
</evidence>
<evidence type="ECO:0000256" key="17">
    <source>
        <dbReference type="RuleBase" id="RU004460"/>
    </source>
</evidence>
<evidence type="ECO:0000256" key="15">
    <source>
        <dbReference type="ARBA" id="ARBA00049244"/>
    </source>
</evidence>
<dbReference type="GO" id="GO:0003887">
    <property type="term" value="F:DNA-directed DNA polymerase activity"/>
    <property type="evidence" value="ECO:0007669"/>
    <property type="project" value="UniProtKB-UniRule"/>
</dbReference>
<dbReference type="FunFam" id="1.10.150.20:FF:000002">
    <property type="entry name" value="DNA polymerase I"/>
    <property type="match status" value="1"/>
</dbReference>
<keyword evidence="14 17" id="KW-0234">DNA repair</keyword>
<dbReference type="InterPro" id="IPR020045">
    <property type="entry name" value="DNA_polI_H3TH"/>
</dbReference>
<dbReference type="InterPro" id="IPR043502">
    <property type="entry name" value="DNA/RNA_pol_sf"/>
</dbReference>
<dbReference type="CDD" id="cd08637">
    <property type="entry name" value="DNA_pol_A_pol_I_C"/>
    <property type="match status" value="1"/>
</dbReference>
<dbReference type="NCBIfam" id="NF004397">
    <property type="entry name" value="PRK05755.1"/>
    <property type="match status" value="1"/>
</dbReference>
<dbReference type="PROSITE" id="PS00447">
    <property type="entry name" value="DNA_POLYMERASE_A"/>
    <property type="match status" value="1"/>
</dbReference>
<dbReference type="Gene3D" id="1.20.1060.10">
    <property type="entry name" value="Taq DNA Polymerase, Chain T, domain 4"/>
    <property type="match status" value="1"/>
</dbReference>
<accession>A0A4U6BQ28</accession>
<dbReference type="FunFam" id="1.10.150.20:FF:000003">
    <property type="entry name" value="DNA polymerase I"/>
    <property type="match status" value="1"/>
</dbReference>
<dbReference type="InterPro" id="IPR002421">
    <property type="entry name" value="5-3_exonuclease"/>
</dbReference>
<keyword evidence="5 17" id="KW-0808">Transferase</keyword>
<evidence type="ECO:0000259" key="20">
    <source>
        <dbReference type="SMART" id="SM00475"/>
    </source>
</evidence>
<dbReference type="InterPro" id="IPR001098">
    <property type="entry name" value="DNA-dir_DNA_pol_A_palm_dom"/>
</dbReference>
<dbReference type="Pfam" id="PF02739">
    <property type="entry name" value="5_3_exonuc_N"/>
    <property type="match status" value="1"/>
</dbReference>
<dbReference type="GO" id="GO:0006261">
    <property type="term" value="P:DNA-templated DNA replication"/>
    <property type="evidence" value="ECO:0007669"/>
    <property type="project" value="UniProtKB-UniRule"/>
</dbReference>
<dbReference type="SMART" id="SM00279">
    <property type="entry name" value="HhH2"/>
    <property type="match status" value="1"/>
</dbReference>
<dbReference type="SMART" id="SM00482">
    <property type="entry name" value="POLAc"/>
    <property type="match status" value="1"/>
</dbReference>
<feature type="domain" description="DNA-directed DNA polymerase family A palm" evidence="21">
    <location>
        <begin position="776"/>
        <end position="982"/>
    </location>
</feature>
<evidence type="ECO:0000256" key="18">
    <source>
        <dbReference type="SAM" id="MobiDB-lite"/>
    </source>
</evidence>
<dbReference type="Proteomes" id="UP000034832">
    <property type="component" value="Unassembled WGS sequence"/>
</dbReference>
<evidence type="ECO:0000256" key="3">
    <source>
        <dbReference type="ARBA" id="ARBA00012417"/>
    </source>
</evidence>
<evidence type="ECO:0000256" key="14">
    <source>
        <dbReference type="ARBA" id="ARBA00023204"/>
    </source>
</evidence>
<comment type="function">
    <text evidence="17">In addition to polymerase activity, this DNA polymerase exhibits 3'-5' and 5'-3' exonuclease activity.</text>
</comment>
<feature type="domain" description="3'-5' exonuclease" evidence="19">
    <location>
        <begin position="411"/>
        <end position="607"/>
    </location>
</feature>
<dbReference type="Gene3D" id="3.30.420.10">
    <property type="entry name" value="Ribonuclease H-like superfamily/Ribonuclease H"/>
    <property type="match status" value="1"/>
</dbReference>
<dbReference type="AlphaFoldDB" id="A0A4U6BQ28"/>
<feature type="domain" description="5'-3' exonuclease" evidence="20">
    <location>
        <begin position="30"/>
        <end position="290"/>
    </location>
</feature>